<name>A0A9X6U580_BACCE</name>
<accession>A0A9X6U580</accession>
<reference evidence="2 3" key="1">
    <citation type="submission" date="2017-09" db="EMBL/GenBank/DDBJ databases">
        <title>Large-scale bioinformatics analysis of Bacillus genomes uncovers conserved roles of natural products in bacterial physiology.</title>
        <authorList>
            <consortium name="Agbiome Team Llc"/>
            <person name="Bleich R.M."/>
            <person name="Kirk G.J."/>
            <person name="Santa Maria K.C."/>
            <person name="Allen S.E."/>
            <person name="Farag S."/>
            <person name="Shank E.A."/>
            <person name="Bowers A."/>
        </authorList>
    </citation>
    <scope>NUCLEOTIDE SEQUENCE [LARGE SCALE GENOMIC DNA]</scope>
    <source>
        <strain evidence="2 3">AFS027647</strain>
    </source>
</reference>
<dbReference type="RefSeq" id="WP_142947257.1">
    <property type="nucleotide sequence ID" value="NZ_NUAN01000387.1"/>
</dbReference>
<protein>
    <submittedName>
        <fullName evidence="2">CDP-glucose 4,6-dehydratase</fullName>
    </submittedName>
</protein>
<feature type="non-terminal residue" evidence="2">
    <location>
        <position position="186"/>
    </location>
</feature>
<feature type="non-terminal residue" evidence="2">
    <location>
        <position position="1"/>
    </location>
</feature>
<proteinExistence type="predicted"/>
<dbReference type="AlphaFoldDB" id="A0A9X6U580"/>
<dbReference type="Gene3D" id="3.90.25.10">
    <property type="entry name" value="UDP-galactose 4-epimerase, domain 1"/>
    <property type="match status" value="1"/>
</dbReference>
<comment type="caution">
    <text evidence="2">The sequence shown here is derived from an EMBL/GenBank/DDBJ whole genome shotgun (WGS) entry which is preliminary data.</text>
</comment>
<dbReference type="EMBL" id="NUAN01000387">
    <property type="protein sequence ID" value="PEN74527.1"/>
    <property type="molecule type" value="Genomic_DNA"/>
</dbReference>
<dbReference type="Gene3D" id="3.40.50.720">
    <property type="entry name" value="NAD(P)-binding Rossmann-like Domain"/>
    <property type="match status" value="1"/>
</dbReference>
<dbReference type="SUPFAM" id="SSF51735">
    <property type="entry name" value="NAD(P)-binding Rossmann-fold domains"/>
    <property type="match status" value="1"/>
</dbReference>
<dbReference type="Proteomes" id="UP000220691">
    <property type="component" value="Unassembled WGS sequence"/>
</dbReference>
<dbReference type="InterPro" id="IPR036291">
    <property type="entry name" value="NAD(P)-bd_dom_sf"/>
</dbReference>
<gene>
    <name evidence="2" type="ORF">CN553_32055</name>
</gene>
<feature type="domain" description="NAD(P)-binding" evidence="1">
    <location>
        <begin position="14"/>
        <end position="185"/>
    </location>
</feature>
<evidence type="ECO:0000313" key="2">
    <source>
        <dbReference type="EMBL" id="PEN74527.1"/>
    </source>
</evidence>
<sequence length="186" mass="20960">TSDKCYENDGSGDRAFVENDRLGGFDPYSASKACAELVTTSYHQSFFHTNTTSLASVRAGNVIGGGDWAEDRLFPDIIRAYLHNHTLCIRNKYAIRPWQHVLDPLHGYILLAEKLWNDAKYAEAWNFGPINESSRTVNDVIQSVMKLWNKRLTIHSPSTKTPYESPILTLNSTKAVNKLGWTPKLS</sequence>
<evidence type="ECO:0000259" key="1">
    <source>
        <dbReference type="Pfam" id="PF16363"/>
    </source>
</evidence>
<dbReference type="InterPro" id="IPR016040">
    <property type="entry name" value="NAD(P)-bd_dom"/>
</dbReference>
<evidence type="ECO:0000313" key="3">
    <source>
        <dbReference type="Proteomes" id="UP000220691"/>
    </source>
</evidence>
<organism evidence="2 3">
    <name type="scientific">Bacillus cereus</name>
    <dbReference type="NCBI Taxonomy" id="1396"/>
    <lineage>
        <taxon>Bacteria</taxon>
        <taxon>Bacillati</taxon>
        <taxon>Bacillota</taxon>
        <taxon>Bacilli</taxon>
        <taxon>Bacillales</taxon>
        <taxon>Bacillaceae</taxon>
        <taxon>Bacillus</taxon>
        <taxon>Bacillus cereus group</taxon>
    </lineage>
</organism>
<dbReference type="PANTHER" id="PTHR43000">
    <property type="entry name" value="DTDP-D-GLUCOSE 4,6-DEHYDRATASE-RELATED"/>
    <property type="match status" value="1"/>
</dbReference>
<dbReference type="Pfam" id="PF16363">
    <property type="entry name" value="GDP_Man_Dehyd"/>
    <property type="match status" value="1"/>
</dbReference>